<dbReference type="Proteomes" id="UP001480595">
    <property type="component" value="Unassembled WGS sequence"/>
</dbReference>
<dbReference type="GeneID" id="92089802"/>
<accession>A0ABR1VBY6</accession>
<dbReference type="RefSeq" id="XP_066716008.1">
    <property type="nucleotide sequence ID" value="XM_066856739.1"/>
</dbReference>
<protein>
    <submittedName>
        <fullName evidence="1">Uncharacterized protein</fullName>
    </submittedName>
</protein>
<evidence type="ECO:0000313" key="2">
    <source>
        <dbReference type="Proteomes" id="UP001480595"/>
    </source>
</evidence>
<comment type="caution">
    <text evidence="1">The sequence shown here is derived from an EMBL/GenBank/DDBJ whole genome shotgun (WGS) entry which is preliminary data.</text>
</comment>
<dbReference type="EMBL" id="JAQQWL010000006">
    <property type="protein sequence ID" value="KAK8068714.1"/>
    <property type="molecule type" value="Genomic_DNA"/>
</dbReference>
<keyword evidence="2" id="KW-1185">Reference proteome</keyword>
<evidence type="ECO:0000313" key="1">
    <source>
        <dbReference type="EMBL" id="KAK8068714.1"/>
    </source>
</evidence>
<name>A0ABR1VBY6_9PEZI</name>
<reference evidence="1 2" key="1">
    <citation type="submission" date="2023-01" db="EMBL/GenBank/DDBJ databases">
        <title>Analysis of 21 Apiospora genomes using comparative genomics revels a genus with tremendous synthesis potential of carbohydrate active enzymes and secondary metabolites.</title>
        <authorList>
            <person name="Sorensen T."/>
        </authorList>
    </citation>
    <scope>NUCLEOTIDE SEQUENCE [LARGE SCALE GENOMIC DNA]</scope>
    <source>
        <strain evidence="1 2">CBS 135458</strain>
    </source>
</reference>
<sequence>MDMGSSSPTVNPTKAGFDLAVRKRPTSVIPDEQLQMPTSKAGTVVSYAYGIRWRSGRSASIAPPPSASSKWHGTFAELFRGGHVEMSWSRRIEGDIRTQIRIFEENSEGQYTSIKIPVAQDLLLLPERTGRHVLLRWTLPSHWDLYTAPQTA</sequence>
<proteinExistence type="predicted"/>
<gene>
    <name evidence="1" type="ORF">PG994_005330</name>
</gene>
<organism evidence="1 2">
    <name type="scientific">Apiospora phragmitis</name>
    <dbReference type="NCBI Taxonomy" id="2905665"/>
    <lineage>
        <taxon>Eukaryota</taxon>
        <taxon>Fungi</taxon>
        <taxon>Dikarya</taxon>
        <taxon>Ascomycota</taxon>
        <taxon>Pezizomycotina</taxon>
        <taxon>Sordariomycetes</taxon>
        <taxon>Xylariomycetidae</taxon>
        <taxon>Amphisphaeriales</taxon>
        <taxon>Apiosporaceae</taxon>
        <taxon>Apiospora</taxon>
    </lineage>
</organism>